<keyword evidence="5" id="KW-0479">Metal-binding</keyword>
<accession>Q1JME1</accession>
<dbReference type="Pfam" id="PF08245">
    <property type="entry name" value="Mur_ligase_M"/>
    <property type="match status" value="1"/>
</dbReference>
<organism evidence="12 13">
    <name type="scientific">Streptococcus pyogenes serotype M12 (strain MGAS9429)</name>
    <dbReference type="NCBI Taxonomy" id="370551"/>
    <lineage>
        <taxon>Bacteria</taxon>
        <taxon>Bacillati</taxon>
        <taxon>Bacillota</taxon>
        <taxon>Bacilli</taxon>
        <taxon>Lactobacillales</taxon>
        <taxon>Streptococcaceae</taxon>
        <taxon>Streptococcus</taxon>
    </lineage>
</organism>
<dbReference type="SUPFAM" id="SSF53244">
    <property type="entry name" value="MurD-like peptide ligases, peptide-binding domain"/>
    <property type="match status" value="1"/>
</dbReference>
<comment type="similarity">
    <text evidence="2 10">Belongs to the folylpolyglutamate synthase family.</text>
</comment>
<dbReference type="FunFam" id="3.40.1190.10:FF:000011">
    <property type="entry name" value="Folylpolyglutamate synthase/dihydrofolate synthase"/>
    <property type="match status" value="1"/>
</dbReference>
<evidence type="ECO:0000313" key="13">
    <source>
        <dbReference type="Proteomes" id="UP000002433"/>
    </source>
</evidence>
<dbReference type="Gene3D" id="3.90.190.20">
    <property type="entry name" value="Mur ligase, C-terminal domain"/>
    <property type="match status" value="1"/>
</dbReference>
<evidence type="ECO:0000256" key="8">
    <source>
        <dbReference type="ARBA" id="ARBA00022842"/>
    </source>
</evidence>
<evidence type="ECO:0000256" key="1">
    <source>
        <dbReference type="ARBA" id="ARBA00001946"/>
    </source>
</evidence>
<dbReference type="GO" id="GO:0005737">
    <property type="term" value="C:cytoplasm"/>
    <property type="evidence" value="ECO:0007669"/>
    <property type="project" value="TreeGrafter"/>
</dbReference>
<evidence type="ECO:0000256" key="4">
    <source>
        <dbReference type="ARBA" id="ARBA00022598"/>
    </source>
</evidence>
<dbReference type="PANTHER" id="PTHR11136:SF0">
    <property type="entry name" value="DIHYDROFOLATE SYNTHETASE-RELATED"/>
    <property type="match status" value="1"/>
</dbReference>
<gene>
    <name evidence="12" type="primary">folC2</name>
    <name evidence="12" type="ordered locus">MGAS9429_Spy0683</name>
</gene>
<dbReference type="UniPathway" id="UPA00219"/>
<keyword evidence="6 10" id="KW-0547">Nucleotide-binding</keyword>
<comment type="catalytic activity">
    <reaction evidence="9">
        <text>(6S)-5,6,7,8-tetrahydrofolyl-(gamma-L-Glu)(n) + L-glutamate + ATP = (6S)-5,6,7,8-tetrahydrofolyl-(gamma-L-Glu)(n+1) + ADP + phosphate + H(+)</text>
        <dbReference type="Rhea" id="RHEA:10580"/>
        <dbReference type="Rhea" id="RHEA-COMP:14738"/>
        <dbReference type="Rhea" id="RHEA-COMP:14740"/>
        <dbReference type="ChEBI" id="CHEBI:15378"/>
        <dbReference type="ChEBI" id="CHEBI:29985"/>
        <dbReference type="ChEBI" id="CHEBI:30616"/>
        <dbReference type="ChEBI" id="CHEBI:43474"/>
        <dbReference type="ChEBI" id="CHEBI:141005"/>
        <dbReference type="ChEBI" id="CHEBI:456216"/>
        <dbReference type="EC" id="6.3.2.17"/>
    </reaction>
</comment>
<proteinExistence type="inferred from homology"/>
<keyword evidence="8" id="KW-0460">Magnesium</keyword>
<feature type="domain" description="Mur ligase central" evidence="11">
    <location>
        <begin position="52"/>
        <end position="275"/>
    </location>
</feature>
<dbReference type="InterPro" id="IPR001645">
    <property type="entry name" value="Folylpolyglutamate_synth"/>
</dbReference>
<comment type="cofactor">
    <cofactor evidence="1">
        <name>Mg(2+)</name>
        <dbReference type="ChEBI" id="CHEBI:18420"/>
    </cofactor>
</comment>
<name>Q1JME1_STRPC</name>
<evidence type="ECO:0000313" key="12">
    <source>
        <dbReference type="EMBL" id="ABF31871.1"/>
    </source>
</evidence>
<evidence type="ECO:0000256" key="5">
    <source>
        <dbReference type="ARBA" id="ARBA00022723"/>
    </source>
</evidence>
<dbReference type="Gene3D" id="3.40.1190.10">
    <property type="entry name" value="Mur-like, catalytic domain"/>
    <property type="match status" value="1"/>
</dbReference>
<evidence type="ECO:0000256" key="3">
    <source>
        <dbReference type="ARBA" id="ARBA00013025"/>
    </source>
</evidence>
<evidence type="ECO:0000259" key="11">
    <source>
        <dbReference type="Pfam" id="PF08245"/>
    </source>
</evidence>
<evidence type="ECO:0000256" key="6">
    <source>
        <dbReference type="ARBA" id="ARBA00022741"/>
    </source>
</evidence>
<keyword evidence="4 10" id="KW-0436">Ligase</keyword>
<dbReference type="NCBIfam" id="TIGR01499">
    <property type="entry name" value="folC"/>
    <property type="match status" value="1"/>
</dbReference>
<dbReference type="GO" id="GO:0004326">
    <property type="term" value="F:tetrahydrofolylpolyglutamate synthase activity"/>
    <property type="evidence" value="ECO:0007669"/>
    <property type="project" value="UniProtKB-EC"/>
</dbReference>
<dbReference type="EMBL" id="CP000259">
    <property type="protein sequence ID" value="ABF31871.1"/>
    <property type="molecule type" value="Genomic_DNA"/>
</dbReference>
<evidence type="ECO:0000256" key="2">
    <source>
        <dbReference type="ARBA" id="ARBA00008276"/>
    </source>
</evidence>
<dbReference type="GO" id="GO:0005524">
    <property type="term" value="F:ATP binding"/>
    <property type="evidence" value="ECO:0007669"/>
    <property type="project" value="UniProtKB-KW"/>
</dbReference>
<sequence length="430" mass="48322">MLEGQEIVMTTYDSISWIHTFKANGRKTDLARMAWLLEALGRPQDKFPAIHVVGTNGKGSVTAYLQHILSTSGYQVGTFTSPFIISFHDRICLNGQPISDLELAQCVSVIRPILTKMSLETNWDRPTEFELVTLIMFCYFANLKPVDIAIIEAGIGGKTDATNVFHALAVVCPSISFDHQERLGYSLAEIAHQKAEVIKAKEPVIIGQLEQEASQVFQQVTQKAGSRLYQLGKDFLLNPSEKTFSFQHDNLNLTKLRLKLLGQHQKANACLAIMTAQLLRKSFPKISPKTIQKGIEATTWPGRSEFIQPNLLLDGAHNPDSIAKLKSLLQEEFPKRPIHILFAGLKRKPLADLLAQLDTFEVSVTTFDFPEANLLEDYPDKYPQVKDYRDWLQGSVTSDELFVVTGSLYFISEVRQYCLSNANIFKNIFP</sequence>
<reference evidence="12 13" key="1">
    <citation type="journal article" date="2006" name="Proc. Natl. Acad. Sci. U.S.A.">
        <title>Molecular genetic anatomy of inter- and intraserotype variation in the human bacterial pathogen group A Streptococcus.</title>
        <authorList>
            <person name="Beres S.B."/>
            <person name="Richter E.W."/>
            <person name="Nagiec M.J."/>
            <person name="Sumby P."/>
            <person name="Porcella S.F."/>
            <person name="DeLeo F.R."/>
            <person name="Musser J.M."/>
        </authorList>
    </citation>
    <scope>NUCLEOTIDE SEQUENCE [LARGE SCALE GENOMIC DNA]</scope>
    <source>
        <strain evidence="12 13">MGAS9429</strain>
    </source>
</reference>
<dbReference type="PANTHER" id="PTHR11136">
    <property type="entry name" value="FOLYLPOLYGLUTAMATE SYNTHASE-RELATED"/>
    <property type="match status" value="1"/>
</dbReference>
<evidence type="ECO:0000256" key="10">
    <source>
        <dbReference type="PIRNR" id="PIRNR001563"/>
    </source>
</evidence>
<dbReference type="Proteomes" id="UP000002433">
    <property type="component" value="Chromosome"/>
</dbReference>
<dbReference type="GO" id="GO:0008841">
    <property type="term" value="F:dihydrofolate synthase activity"/>
    <property type="evidence" value="ECO:0007669"/>
    <property type="project" value="TreeGrafter"/>
</dbReference>
<protein>
    <recommendedName>
        <fullName evidence="3">tetrahydrofolate synthase</fullName>
        <ecNumber evidence="3">6.3.2.17</ecNumber>
    </recommendedName>
</protein>
<dbReference type="SUPFAM" id="SSF53623">
    <property type="entry name" value="MurD-like peptide ligases, catalytic domain"/>
    <property type="match status" value="1"/>
</dbReference>
<dbReference type="AlphaFoldDB" id="Q1JME1"/>
<keyword evidence="7 10" id="KW-0067">ATP-binding</keyword>
<dbReference type="InterPro" id="IPR013221">
    <property type="entry name" value="Mur_ligase_cen"/>
</dbReference>
<dbReference type="InterPro" id="IPR036565">
    <property type="entry name" value="Mur-like_cat_sf"/>
</dbReference>
<dbReference type="KEGG" id="spk:MGAS9429_Spy0683"/>
<evidence type="ECO:0000256" key="7">
    <source>
        <dbReference type="ARBA" id="ARBA00022840"/>
    </source>
</evidence>
<dbReference type="HOGENOM" id="CLU_015869_1_1_9"/>
<evidence type="ECO:0000256" key="9">
    <source>
        <dbReference type="ARBA" id="ARBA00047493"/>
    </source>
</evidence>
<dbReference type="GO" id="GO:0009252">
    <property type="term" value="P:peptidoglycan biosynthetic process"/>
    <property type="evidence" value="ECO:0007669"/>
    <property type="project" value="UniProtKB-UniPathway"/>
</dbReference>
<dbReference type="EC" id="6.3.2.17" evidence="3"/>
<dbReference type="InterPro" id="IPR036615">
    <property type="entry name" value="Mur_ligase_C_dom_sf"/>
</dbReference>
<dbReference type="GO" id="GO:0046872">
    <property type="term" value="F:metal ion binding"/>
    <property type="evidence" value="ECO:0007669"/>
    <property type="project" value="UniProtKB-KW"/>
</dbReference>
<dbReference type="PIRSF" id="PIRSF001563">
    <property type="entry name" value="Folylpolyglu_synth"/>
    <property type="match status" value="1"/>
</dbReference>